<feature type="transmembrane region" description="Helical" evidence="1">
    <location>
        <begin position="57"/>
        <end position="75"/>
    </location>
</feature>
<protein>
    <submittedName>
        <fullName evidence="2">Uncharacterized protein</fullName>
    </submittedName>
</protein>
<keyword evidence="1" id="KW-1133">Transmembrane helix</keyword>
<dbReference type="InParanoid" id="F2URK0"/>
<feature type="transmembrane region" description="Helical" evidence="1">
    <location>
        <begin position="87"/>
        <end position="110"/>
    </location>
</feature>
<evidence type="ECO:0000313" key="3">
    <source>
        <dbReference type="Proteomes" id="UP000007799"/>
    </source>
</evidence>
<proteinExistence type="predicted"/>
<gene>
    <name evidence="2" type="ORF">PTSG_10851</name>
</gene>
<reference evidence="2" key="1">
    <citation type="submission" date="2009-08" db="EMBL/GenBank/DDBJ databases">
        <title>Annotation of Salpingoeca rosetta.</title>
        <authorList>
            <consortium name="The Broad Institute Genome Sequencing Platform"/>
            <person name="Russ C."/>
            <person name="Cuomo C."/>
            <person name="Burger G."/>
            <person name="Gray M.W."/>
            <person name="Holland P.W.H."/>
            <person name="King N."/>
            <person name="Lang F.B.F."/>
            <person name="Roger A.J."/>
            <person name="Ruiz-Trillo I."/>
            <person name="Young S.K."/>
            <person name="Zeng Q."/>
            <person name="Gargeya S."/>
            <person name="Alvarado L."/>
            <person name="Berlin A."/>
            <person name="Chapman S.B."/>
            <person name="Chen Z."/>
            <person name="Freedman E."/>
            <person name="Gellesch M."/>
            <person name="Goldberg J."/>
            <person name="Griggs A."/>
            <person name="Gujja S."/>
            <person name="Heilman E."/>
            <person name="Heiman D."/>
            <person name="Howarth C."/>
            <person name="Mehta T."/>
            <person name="Neiman D."/>
            <person name="Pearson M."/>
            <person name="Roberts A."/>
            <person name="Saif S."/>
            <person name="Shea T."/>
            <person name="Shenoy N."/>
            <person name="Sisk P."/>
            <person name="Stolte C."/>
            <person name="Sykes S."/>
            <person name="White J."/>
            <person name="Yandava C."/>
            <person name="Haas B."/>
            <person name="Nusbaum C."/>
            <person name="Birren B."/>
        </authorList>
    </citation>
    <scope>NUCLEOTIDE SEQUENCE [LARGE SCALE GENOMIC DNA]</scope>
    <source>
        <strain evidence="2">ATCC 50818</strain>
    </source>
</reference>
<keyword evidence="1" id="KW-0472">Membrane</keyword>
<evidence type="ECO:0000313" key="2">
    <source>
        <dbReference type="EMBL" id="EGD80169.1"/>
    </source>
</evidence>
<dbReference type="AlphaFoldDB" id="F2URK0"/>
<dbReference type="EMBL" id="GL832991">
    <property type="protein sequence ID" value="EGD80169.1"/>
    <property type="molecule type" value="Genomic_DNA"/>
</dbReference>
<dbReference type="RefSeq" id="XP_004988231.1">
    <property type="nucleotide sequence ID" value="XM_004988174.1"/>
</dbReference>
<accession>F2URK0</accession>
<dbReference type="GeneID" id="16068758"/>
<organism evidence="3">
    <name type="scientific">Salpingoeca rosetta (strain ATCC 50818 / BSB-021)</name>
    <dbReference type="NCBI Taxonomy" id="946362"/>
    <lineage>
        <taxon>Eukaryota</taxon>
        <taxon>Choanoflagellata</taxon>
        <taxon>Craspedida</taxon>
        <taxon>Salpingoecidae</taxon>
        <taxon>Salpingoeca</taxon>
    </lineage>
</organism>
<keyword evidence="1" id="KW-0812">Transmembrane</keyword>
<dbReference type="OrthoDB" id="10662162at2759"/>
<keyword evidence="3" id="KW-1185">Reference proteome</keyword>
<sequence>MSGYEKSPLTGAELFPKRVESGSIHTLEKAVSYGTLLLAVAATGVCVAFGIQYHIQHLILGIVIILAAVHFYLLLRMYQKDELQERKLVYLGCLVVLALSIAGILYGVGWQTSDPFYGCDDGWFHKPTGAFPKGICSHTLPTAIVPAKSCYHAIGSGGAAQGEFQFQLLQGLANQTKKGITCAQAQQWIQTCTNTKEVSWKCPK</sequence>
<name>F2URK0_SALR5</name>
<feature type="transmembrane region" description="Helical" evidence="1">
    <location>
        <begin position="30"/>
        <end position="51"/>
    </location>
</feature>
<dbReference type="KEGG" id="sre:PTSG_10851"/>
<evidence type="ECO:0000256" key="1">
    <source>
        <dbReference type="SAM" id="Phobius"/>
    </source>
</evidence>
<dbReference type="Proteomes" id="UP000007799">
    <property type="component" value="Unassembled WGS sequence"/>
</dbReference>